<dbReference type="Gene3D" id="2.60.40.1210">
    <property type="entry name" value="Cellobiose dehydrogenase, cytochrome domain"/>
    <property type="match status" value="2"/>
</dbReference>
<dbReference type="FunFam" id="2.60.40.1210:FF:000003">
    <property type="entry name" value="Uncharacterized protein"/>
    <property type="match status" value="2"/>
</dbReference>
<dbReference type="FunFam" id="2.60.120.310:FF:000004">
    <property type="entry name" value="DBH-like monooxygenase protein 1"/>
    <property type="match status" value="2"/>
</dbReference>
<proteinExistence type="inferred from homology"/>
<evidence type="ECO:0000313" key="12">
    <source>
        <dbReference type="EMBL" id="CAH1233417.1"/>
    </source>
</evidence>
<dbReference type="InterPro" id="IPR028460">
    <property type="entry name" value="Tbh/DBH"/>
</dbReference>
<dbReference type="Gene3D" id="2.60.120.310">
    <property type="entry name" value="Copper type II, ascorbate-dependent monooxygenase, N-terminal domain"/>
    <property type="match status" value="2"/>
</dbReference>
<dbReference type="FunFam" id="2.60.120.230:FF:000001">
    <property type="entry name" value="Monooxygenase, DBH-like 1"/>
    <property type="match status" value="2"/>
</dbReference>
<feature type="domain" description="DOMON" evidence="11">
    <location>
        <begin position="36"/>
        <end position="149"/>
    </location>
</feature>
<dbReference type="GO" id="GO:0005615">
    <property type="term" value="C:extracellular space"/>
    <property type="evidence" value="ECO:0007669"/>
    <property type="project" value="TreeGrafter"/>
</dbReference>
<dbReference type="InterPro" id="IPR036939">
    <property type="entry name" value="Cu2_ascorb_mOase_N_sf"/>
</dbReference>
<sequence length="1230" mass="136633">MEKVSCTLVLAAVFVLFGQLVCADDFTHHESLDEEGKFHLFWKFDDEKIEFEAQVQTTGWVGLGLSPNGGMPGSDIAIGWVKDGTAHLTDRYAEAKAQPPVDESQDWELVSGYENGTHTVLRFNRKLTTCDARDRVINEDTLRVLWAWHDQDPEDESGASGPAYHGTNRGARATLLLNRKLTETPVTGTTYTLDLLNNNVAIPAHQDTTYWCRVFEMPTLASKHHVIKAEPIITPGNEGVFHHLVIYKCRTNPNMTIVPVEHPGHECHTPNMPSDWEGCYEGSIVAAWAIGGGDVIYPDHVGYPIGDEEDSGHMLMEVHYDNPQLASGMSDSSGIRLTYTPELRDNDIGTLEVGVMVSKWHVIPPHAVDFRSAGFCSPQCLSAFMEELGEPIKIIGVMLHAHLLGVKLNARLIHNGVETDIARDDNYDFNLQNTRMLKEEITVYPGDTLITECIYNSAHKDSVVFGGLATTEEMCESFFLYYPKFNMTFCDSTPNVHHTVNFAGVQNFVFDESFNVHPIAPEHMVNMSYEEVMEAVPWTREKGRDFSEFLLNSTFYSYCQATPQSNVDTNALQGYDLPFPRGTRLPTVDICSLSATPTPDPAAADGFTHHEVLDEGGKFHLLWKFDDEKIEFEAQVQTTGWVGLGLSPNGGMPGSDIAIGWVKDGTAHLTDRYAEAKAQPPVDESQDWELVSGYENGTHTVLRFNRKLTTCDVKDRVINEDTLRVLWAWHDQDPEDESGASGPAYHGTNRGARATLLLNRKLTETPVTGTTYTLDLLNNNVPIPSQDTTYWCRVFEMPTLASKHHIIKAEPIITPGNEGVFHHLVIYKCRTNPNMTIVPVEHPGHECHTPNMPSDWEGCYEGSIVAAWAIGGGDVIYPDHVGYPIGDEEDSGHMLMEVHYDNPQLASGMSDSSGIRLTYTPELRDNDIGTLEVGVMVSKWHVIPPHAVDFRSAGFCSPQCLSAFMEELGEPIKIIGVMLHAHLLGVKLNARLIHNGVETDIARDDNYDFNLQNTRMLKEEITVYPGDTLITECIYNSAHKDSVVFGGLATTEEMCESFFLYYPKFNMTFCDSTPNVHHTVNFAGVQNFVFDESFNVHPIAPEHMVNMSYEEVMEAVPWTREKGRDFSEFLLNSTFYSYCQATPQSNVDINALQGYDLPFPRGTRLPTEDICSLRATPTPDSGDGSVPGDGSDPGDGSGPVGGSTALQAHRAAGYVLLTYLVVLVLTVWAE</sequence>
<dbReference type="InterPro" id="IPR005018">
    <property type="entry name" value="DOMON_domain"/>
</dbReference>
<keyword evidence="8" id="KW-0325">Glycoprotein</keyword>
<accession>A0A8J9VNJ7</accession>
<dbReference type="InterPro" id="IPR024548">
    <property type="entry name" value="Cu2_monoox_C"/>
</dbReference>
<dbReference type="Pfam" id="PF03351">
    <property type="entry name" value="DOMON"/>
    <property type="match status" value="2"/>
</dbReference>
<dbReference type="GO" id="GO:0042420">
    <property type="term" value="P:dopamine catabolic process"/>
    <property type="evidence" value="ECO:0007669"/>
    <property type="project" value="TreeGrafter"/>
</dbReference>
<dbReference type="GO" id="GO:0006589">
    <property type="term" value="P:octopamine biosynthetic process"/>
    <property type="evidence" value="ECO:0007669"/>
    <property type="project" value="TreeGrafter"/>
</dbReference>
<feature type="chain" id="PRO_5035482233" evidence="10">
    <location>
        <begin position="24"/>
        <end position="1230"/>
    </location>
</feature>
<evidence type="ECO:0000256" key="4">
    <source>
        <dbReference type="ARBA" id="ARBA00023002"/>
    </source>
</evidence>
<dbReference type="SMART" id="SM00664">
    <property type="entry name" value="DoH"/>
    <property type="match status" value="2"/>
</dbReference>
<evidence type="ECO:0000259" key="11">
    <source>
        <dbReference type="PROSITE" id="PS50836"/>
    </source>
</evidence>
<protein>
    <submittedName>
        <fullName evidence="12">MOXD1 protein</fullName>
    </submittedName>
</protein>
<evidence type="ECO:0000256" key="3">
    <source>
        <dbReference type="ARBA" id="ARBA00022723"/>
    </source>
</evidence>
<evidence type="ECO:0000256" key="8">
    <source>
        <dbReference type="ARBA" id="ARBA00023180"/>
    </source>
</evidence>
<comment type="similarity">
    <text evidence="2">Belongs to the copper type II ascorbate-dependent monooxygenase family.</text>
</comment>
<evidence type="ECO:0000313" key="13">
    <source>
        <dbReference type="Proteomes" id="UP000838412"/>
    </source>
</evidence>
<dbReference type="InterPro" id="IPR000323">
    <property type="entry name" value="Cu2_ascorb_mOase_N"/>
</dbReference>
<keyword evidence="13" id="KW-1185">Reference proteome</keyword>
<keyword evidence="10" id="KW-0732">Signal</keyword>
<dbReference type="InterPro" id="IPR045266">
    <property type="entry name" value="DOH_DOMON"/>
</dbReference>
<dbReference type="PANTHER" id="PTHR10157">
    <property type="entry name" value="DOPAMINE BETA HYDROXYLASE RELATED"/>
    <property type="match status" value="1"/>
</dbReference>
<organism evidence="12 13">
    <name type="scientific">Branchiostoma lanceolatum</name>
    <name type="common">Common lancelet</name>
    <name type="synonym">Amphioxus lanceolatum</name>
    <dbReference type="NCBI Taxonomy" id="7740"/>
    <lineage>
        <taxon>Eukaryota</taxon>
        <taxon>Metazoa</taxon>
        <taxon>Chordata</taxon>
        <taxon>Cephalochordata</taxon>
        <taxon>Leptocardii</taxon>
        <taxon>Amphioxiformes</taxon>
        <taxon>Branchiostomatidae</taxon>
        <taxon>Branchiostoma</taxon>
    </lineage>
</organism>
<keyword evidence="3" id="KW-0479">Metal-binding</keyword>
<evidence type="ECO:0000256" key="5">
    <source>
        <dbReference type="ARBA" id="ARBA00023008"/>
    </source>
</evidence>
<name>A0A8J9VNJ7_BRALA</name>
<feature type="domain" description="DOMON" evidence="11">
    <location>
        <begin position="617"/>
        <end position="730"/>
    </location>
</feature>
<evidence type="ECO:0000256" key="2">
    <source>
        <dbReference type="ARBA" id="ARBA00010676"/>
    </source>
</evidence>
<dbReference type="PROSITE" id="PS50836">
    <property type="entry name" value="DOMON"/>
    <property type="match status" value="2"/>
</dbReference>
<dbReference type="GO" id="GO:0030667">
    <property type="term" value="C:secretory granule membrane"/>
    <property type="evidence" value="ECO:0007669"/>
    <property type="project" value="TreeGrafter"/>
</dbReference>
<dbReference type="Proteomes" id="UP000838412">
    <property type="component" value="Chromosome 1"/>
</dbReference>
<dbReference type="AlphaFoldDB" id="A0A8J9VNJ7"/>
<comment type="cofactor">
    <cofactor evidence="1">
        <name>Cu(2+)</name>
        <dbReference type="ChEBI" id="CHEBI:29036"/>
    </cofactor>
</comment>
<evidence type="ECO:0000256" key="9">
    <source>
        <dbReference type="SAM" id="MobiDB-lite"/>
    </source>
</evidence>
<keyword evidence="6" id="KW-0503">Monooxygenase</keyword>
<dbReference type="Pfam" id="PF01082">
    <property type="entry name" value="Cu2_monooxygen"/>
    <property type="match status" value="2"/>
</dbReference>
<evidence type="ECO:0000256" key="6">
    <source>
        <dbReference type="ARBA" id="ARBA00023033"/>
    </source>
</evidence>
<dbReference type="GO" id="GO:0005507">
    <property type="term" value="F:copper ion binding"/>
    <property type="evidence" value="ECO:0007669"/>
    <property type="project" value="InterPro"/>
</dbReference>
<keyword evidence="4" id="KW-0560">Oxidoreductase</keyword>
<dbReference type="EMBL" id="OV696686">
    <property type="protein sequence ID" value="CAH1233417.1"/>
    <property type="molecule type" value="Genomic_DNA"/>
</dbReference>
<evidence type="ECO:0000256" key="10">
    <source>
        <dbReference type="SAM" id="SignalP"/>
    </source>
</evidence>
<dbReference type="PANTHER" id="PTHR10157:SF23">
    <property type="entry name" value="MOXD1 HOMOLOG 1"/>
    <property type="match status" value="1"/>
</dbReference>
<dbReference type="PRINTS" id="PR00767">
    <property type="entry name" value="DBMONOXGNASE"/>
</dbReference>
<dbReference type="InterPro" id="IPR014784">
    <property type="entry name" value="Cu2_ascorb_mOase-like_C"/>
</dbReference>
<dbReference type="SUPFAM" id="SSF49344">
    <property type="entry name" value="CBD9-like"/>
    <property type="match status" value="2"/>
</dbReference>
<dbReference type="InterPro" id="IPR000945">
    <property type="entry name" value="DBH-like"/>
</dbReference>
<feature type="compositionally biased region" description="Gly residues" evidence="9">
    <location>
        <begin position="1185"/>
        <end position="1201"/>
    </location>
</feature>
<dbReference type="GO" id="GO:0004500">
    <property type="term" value="F:dopamine beta-monooxygenase activity"/>
    <property type="evidence" value="ECO:0007669"/>
    <property type="project" value="InterPro"/>
</dbReference>
<gene>
    <name evidence="12" type="primary">MOXD1</name>
    <name evidence="12" type="ORF">BLAG_LOCUS2189</name>
</gene>
<dbReference type="Pfam" id="PF03712">
    <property type="entry name" value="Cu2_monoox_C"/>
    <property type="match status" value="2"/>
</dbReference>
<dbReference type="InterPro" id="IPR008977">
    <property type="entry name" value="PHM/PNGase_F_dom_sf"/>
</dbReference>
<evidence type="ECO:0000256" key="7">
    <source>
        <dbReference type="ARBA" id="ARBA00023157"/>
    </source>
</evidence>
<dbReference type="GO" id="GO:0042421">
    <property type="term" value="P:norepinephrine biosynthetic process"/>
    <property type="evidence" value="ECO:0007669"/>
    <property type="project" value="TreeGrafter"/>
</dbReference>
<dbReference type="CDD" id="cd09631">
    <property type="entry name" value="DOMON_DOH"/>
    <property type="match status" value="2"/>
</dbReference>
<feature type="signal peptide" evidence="10">
    <location>
        <begin position="1"/>
        <end position="23"/>
    </location>
</feature>
<keyword evidence="5" id="KW-0186">Copper</keyword>
<dbReference type="Gene3D" id="2.60.120.230">
    <property type="match status" value="2"/>
</dbReference>
<keyword evidence="7" id="KW-1015">Disulfide bond</keyword>
<reference evidence="12" key="1">
    <citation type="submission" date="2022-01" db="EMBL/GenBank/DDBJ databases">
        <authorList>
            <person name="Braso-Vives M."/>
        </authorList>
    </citation>
    <scope>NUCLEOTIDE SEQUENCE</scope>
</reference>
<evidence type="ECO:0000256" key="1">
    <source>
        <dbReference type="ARBA" id="ARBA00001973"/>
    </source>
</evidence>
<dbReference type="OrthoDB" id="129121at2759"/>
<feature type="region of interest" description="Disordered" evidence="9">
    <location>
        <begin position="1172"/>
        <end position="1203"/>
    </location>
</feature>
<dbReference type="SUPFAM" id="SSF49742">
    <property type="entry name" value="PHM/PNGase F"/>
    <property type="match status" value="4"/>
</dbReference>